<name>A0A6A7ABK4_9PLEO</name>
<dbReference type="Proteomes" id="UP000799424">
    <property type="component" value="Unassembled WGS sequence"/>
</dbReference>
<sequence>MMFLCSGRGTQHMRWDVRVLSGELRRAADVYVEANALNHLESFRPYVLVRTIWSTDKNIFLRSTASGENTANKIGDGAMQGKHSILGVPSTPYGLFFYKLERSSGRKASERAFSSVLAASMIPHVFSHSMLSSSILMQSNLISKHTPHSHIRIHIVPELNITDT</sequence>
<gene>
    <name evidence="1" type="ORF">CC86DRAFT_166045</name>
</gene>
<keyword evidence="2" id="KW-1185">Reference proteome</keyword>
<dbReference type="AlphaFoldDB" id="A0A6A7ABK4"/>
<proteinExistence type="predicted"/>
<protein>
    <submittedName>
        <fullName evidence="1">Uncharacterized protein</fullName>
    </submittedName>
</protein>
<organism evidence="1 2">
    <name type="scientific">Ophiobolus disseminans</name>
    <dbReference type="NCBI Taxonomy" id="1469910"/>
    <lineage>
        <taxon>Eukaryota</taxon>
        <taxon>Fungi</taxon>
        <taxon>Dikarya</taxon>
        <taxon>Ascomycota</taxon>
        <taxon>Pezizomycotina</taxon>
        <taxon>Dothideomycetes</taxon>
        <taxon>Pleosporomycetidae</taxon>
        <taxon>Pleosporales</taxon>
        <taxon>Pleosporineae</taxon>
        <taxon>Phaeosphaeriaceae</taxon>
        <taxon>Ophiobolus</taxon>
    </lineage>
</organism>
<dbReference type="EMBL" id="MU006219">
    <property type="protein sequence ID" value="KAF2830690.1"/>
    <property type="molecule type" value="Genomic_DNA"/>
</dbReference>
<accession>A0A6A7ABK4</accession>
<evidence type="ECO:0000313" key="2">
    <source>
        <dbReference type="Proteomes" id="UP000799424"/>
    </source>
</evidence>
<evidence type="ECO:0000313" key="1">
    <source>
        <dbReference type="EMBL" id="KAF2830690.1"/>
    </source>
</evidence>
<reference evidence="1" key="1">
    <citation type="journal article" date="2020" name="Stud. Mycol.">
        <title>101 Dothideomycetes genomes: a test case for predicting lifestyles and emergence of pathogens.</title>
        <authorList>
            <person name="Haridas S."/>
            <person name="Albert R."/>
            <person name="Binder M."/>
            <person name="Bloem J."/>
            <person name="Labutti K."/>
            <person name="Salamov A."/>
            <person name="Andreopoulos B."/>
            <person name="Baker S."/>
            <person name="Barry K."/>
            <person name="Bills G."/>
            <person name="Bluhm B."/>
            <person name="Cannon C."/>
            <person name="Castanera R."/>
            <person name="Culley D."/>
            <person name="Daum C."/>
            <person name="Ezra D."/>
            <person name="Gonzalez J."/>
            <person name="Henrissat B."/>
            <person name="Kuo A."/>
            <person name="Liang C."/>
            <person name="Lipzen A."/>
            <person name="Lutzoni F."/>
            <person name="Magnuson J."/>
            <person name="Mondo S."/>
            <person name="Nolan M."/>
            <person name="Ohm R."/>
            <person name="Pangilinan J."/>
            <person name="Park H.-J."/>
            <person name="Ramirez L."/>
            <person name="Alfaro M."/>
            <person name="Sun H."/>
            <person name="Tritt A."/>
            <person name="Yoshinaga Y."/>
            <person name="Zwiers L.-H."/>
            <person name="Turgeon B."/>
            <person name="Goodwin S."/>
            <person name="Spatafora J."/>
            <person name="Crous P."/>
            <person name="Grigoriev I."/>
        </authorList>
    </citation>
    <scope>NUCLEOTIDE SEQUENCE</scope>
    <source>
        <strain evidence="1">CBS 113818</strain>
    </source>
</reference>